<proteinExistence type="predicted"/>
<evidence type="ECO:0000313" key="3">
    <source>
        <dbReference type="Proteomes" id="UP000276133"/>
    </source>
</evidence>
<sequence length="106" mass="11427">MYIRNSSEAPEGPGLLEGVLHYSLALGERLPKFGEIRAVTEGARKPRTLPRPMTAPIRISRRILILESGIWSVALAGAEREVPSVDGAPSELRSTELGSIGTQHAI</sequence>
<feature type="compositionally biased region" description="Polar residues" evidence="1">
    <location>
        <begin position="96"/>
        <end position="106"/>
    </location>
</feature>
<keyword evidence="3" id="KW-1185">Reference proteome</keyword>
<feature type="region of interest" description="Disordered" evidence="1">
    <location>
        <begin position="81"/>
        <end position="106"/>
    </location>
</feature>
<comment type="caution">
    <text evidence="2">The sequence shown here is derived from an EMBL/GenBank/DDBJ whole genome shotgun (WGS) entry which is preliminary data.</text>
</comment>
<evidence type="ECO:0000313" key="2">
    <source>
        <dbReference type="EMBL" id="RNA44190.1"/>
    </source>
</evidence>
<gene>
    <name evidence="2" type="ORF">BpHYR1_005625</name>
</gene>
<evidence type="ECO:0000256" key="1">
    <source>
        <dbReference type="SAM" id="MobiDB-lite"/>
    </source>
</evidence>
<name>A0A3M7T8P3_BRAPC</name>
<dbReference type="AlphaFoldDB" id="A0A3M7T8P3"/>
<organism evidence="2 3">
    <name type="scientific">Brachionus plicatilis</name>
    <name type="common">Marine rotifer</name>
    <name type="synonym">Brachionus muelleri</name>
    <dbReference type="NCBI Taxonomy" id="10195"/>
    <lineage>
        <taxon>Eukaryota</taxon>
        <taxon>Metazoa</taxon>
        <taxon>Spiralia</taxon>
        <taxon>Gnathifera</taxon>
        <taxon>Rotifera</taxon>
        <taxon>Eurotatoria</taxon>
        <taxon>Monogononta</taxon>
        <taxon>Pseudotrocha</taxon>
        <taxon>Ploima</taxon>
        <taxon>Brachionidae</taxon>
        <taxon>Brachionus</taxon>
    </lineage>
</organism>
<protein>
    <submittedName>
        <fullName evidence="2">Uncharacterized protein</fullName>
    </submittedName>
</protein>
<accession>A0A3M7T8P3</accession>
<dbReference type="Proteomes" id="UP000276133">
    <property type="component" value="Unassembled WGS sequence"/>
</dbReference>
<reference evidence="2 3" key="1">
    <citation type="journal article" date="2018" name="Sci. Rep.">
        <title>Genomic signatures of local adaptation to the degree of environmental predictability in rotifers.</title>
        <authorList>
            <person name="Franch-Gras L."/>
            <person name="Hahn C."/>
            <person name="Garcia-Roger E.M."/>
            <person name="Carmona M.J."/>
            <person name="Serra M."/>
            <person name="Gomez A."/>
        </authorList>
    </citation>
    <scope>NUCLEOTIDE SEQUENCE [LARGE SCALE GENOMIC DNA]</scope>
    <source>
        <strain evidence="2">HYR1</strain>
    </source>
</reference>
<dbReference type="EMBL" id="REGN01000140">
    <property type="protein sequence ID" value="RNA44190.1"/>
    <property type="molecule type" value="Genomic_DNA"/>
</dbReference>